<evidence type="ECO:0000313" key="4">
    <source>
        <dbReference type="EMBL" id="MCW7556435.1"/>
    </source>
</evidence>
<gene>
    <name evidence="4" type="ORF">NX722_28130</name>
</gene>
<protein>
    <submittedName>
        <fullName evidence="4">Uncharacterized protein</fullName>
    </submittedName>
</protein>
<keyword evidence="1" id="KW-0175">Coiled coil</keyword>
<keyword evidence="3" id="KW-1133">Transmembrane helix</keyword>
<dbReference type="Proteomes" id="UP001209854">
    <property type="component" value="Unassembled WGS sequence"/>
</dbReference>
<evidence type="ECO:0000256" key="2">
    <source>
        <dbReference type="SAM" id="MobiDB-lite"/>
    </source>
</evidence>
<feature type="region of interest" description="Disordered" evidence="2">
    <location>
        <begin position="500"/>
        <end position="522"/>
    </location>
</feature>
<organism evidence="4 5">
    <name type="scientific">Endozoicomonas gorgoniicola</name>
    <dbReference type="NCBI Taxonomy" id="1234144"/>
    <lineage>
        <taxon>Bacteria</taxon>
        <taxon>Pseudomonadati</taxon>
        <taxon>Pseudomonadota</taxon>
        <taxon>Gammaproteobacteria</taxon>
        <taxon>Oceanospirillales</taxon>
        <taxon>Endozoicomonadaceae</taxon>
        <taxon>Endozoicomonas</taxon>
    </lineage>
</organism>
<proteinExistence type="predicted"/>
<feature type="transmembrane region" description="Helical" evidence="3">
    <location>
        <begin position="59"/>
        <end position="78"/>
    </location>
</feature>
<reference evidence="4 5" key="1">
    <citation type="submission" date="2022-10" db="EMBL/GenBank/DDBJ databases">
        <title>High-quality genome sequences of two octocoral-associated bacteria, Endozoicomonas euniceicola EF212 and Endozoicomonas gorgoniicola PS125.</title>
        <authorList>
            <person name="Chiou Y.-J."/>
            <person name="Chen Y.-H."/>
        </authorList>
    </citation>
    <scope>NUCLEOTIDE SEQUENCE [LARGE SCALE GENOMIC DNA]</scope>
    <source>
        <strain evidence="4 5">PS125</strain>
    </source>
</reference>
<sequence>MTFSDKYKGRYASFLIGLAWTVEIIAVLIGLTIAIVVSISANESYSNQETASLLGSNASILVAGLPFLLVAVVELCKIPLTFAFMAVKNVFWRGLFLFFVVFLCLITFETMLNGFERNFSNLNYAIDTRKNNIENIDAEIELLNRRMERVQVFTADDLVQETDAMQLDIDEQYRTSVNRIDSETETLISGIDYGYQETLDAEVLTLMERRDGYYDNWNTERQQIEDRFSELLLGNLSDSRNERQRLLQELEALKQEMNQALAGANFFTRTAIDNKYRGLIAAKNQQIDQITTGYLGGDALTKQATMEEQLKQQLAFANSKYEGRIDEINQQIDDRKQAIIDQDDANARLQSDVLVNADQSRANFLSIKLNQEGELTEYSEGKQAELDAITVQVNEIEDKVFLLQNDQRNVQAEINHMMNQNQIYRLAMYAFGKESPTDVDRKMVGIVALVWFGSLALIASVTGVMLCLAGFYLRRELMMATETAKETTAANQLAIKTVEVAEDTSQEKQPEERKTRDAVEFS</sequence>
<dbReference type="RefSeq" id="WP_262566116.1">
    <property type="nucleotide sequence ID" value="NZ_JAPFCC010000001.1"/>
</dbReference>
<accession>A0ABT3N485</accession>
<feature type="coiled-coil region" evidence="1">
    <location>
        <begin position="236"/>
        <end position="263"/>
    </location>
</feature>
<feature type="transmembrane region" description="Helical" evidence="3">
    <location>
        <begin position="443"/>
        <end position="473"/>
    </location>
</feature>
<keyword evidence="5" id="KW-1185">Reference proteome</keyword>
<evidence type="ECO:0000256" key="3">
    <source>
        <dbReference type="SAM" id="Phobius"/>
    </source>
</evidence>
<keyword evidence="3" id="KW-0812">Transmembrane</keyword>
<name>A0ABT3N485_9GAMM</name>
<evidence type="ECO:0000256" key="1">
    <source>
        <dbReference type="SAM" id="Coils"/>
    </source>
</evidence>
<feature type="transmembrane region" description="Helical" evidence="3">
    <location>
        <begin position="90"/>
        <end position="108"/>
    </location>
</feature>
<evidence type="ECO:0000313" key="5">
    <source>
        <dbReference type="Proteomes" id="UP001209854"/>
    </source>
</evidence>
<feature type="transmembrane region" description="Helical" evidence="3">
    <location>
        <begin position="12"/>
        <end position="39"/>
    </location>
</feature>
<keyword evidence="3" id="KW-0472">Membrane</keyword>
<dbReference type="EMBL" id="JAPFCC010000001">
    <property type="protein sequence ID" value="MCW7556435.1"/>
    <property type="molecule type" value="Genomic_DNA"/>
</dbReference>
<feature type="compositionally biased region" description="Basic and acidic residues" evidence="2">
    <location>
        <begin position="505"/>
        <end position="522"/>
    </location>
</feature>
<comment type="caution">
    <text evidence="4">The sequence shown here is derived from an EMBL/GenBank/DDBJ whole genome shotgun (WGS) entry which is preliminary data.</text>
</comment>